<dbReference type="SUPFAM" id="SSF51735">
    <property type="entry name" value="NAD(P)-binding Rossmann-fold domains"/>
    <property type="match status" value="1"/>
</dbReference>
<gene>
    <name evidence="2" type="ORF">MPOR_35710</name>
</gene>
<evidence type="ECO:0000256" key="1">
    <source>
        <dbReference type="SAM" id="MobiDB-lite"/>
    </source>
</evidence>
<dbReference type="Proteomes" id="UP000466785">
    <property type="component" value="Chromosome"/>
</dbReference>
<evidence type="ECO:0000313" key="3">
    <source>
        <dbReference type="Proteomes" id="UP000466785"/>
    </source>
</evidence>
<feature type="region of interest" description="Disordered" evidence="1">
    <location>
        <begin position="1"/>
        <end position="22"/>
    </location>
</feature>
<dbReference type="KEGG" id="mpof:MPOR_35710"/>
<keyword evidence="3" id="KW-1185">Reference proteome</keyword>
<protein>
    <submittedName>
        <fullName evidence="2">Uncharacterized protein</fullName>
    </submittedName>
</protein>
<evidence type="ECO:0000313" key="2">
    <source>
        <dbReference type="EMBL" id="BBX52545.1"/>
    </source>
</evidence>
<dbReference type="InterPro" id="IPR036291">
    <property type="entry name" value="NAD(P)-bd_dom_sf"/>
</dbReference>
<feature type="compositionally biased region" description="Polar residues" evidence="1">
    <location>
        <begin position="1"/>
        <end position="11"/>
    </location>
</feature>
<dbReference type="Gene3D" id="3.40.50.720">
    <property type="entry name" value="NAD(P)-binding Rossmann-like Domain"/>
    <property type="match status" value="1"/>
</dbReference>
<dbReference type="EMBL" id="AP022570">
    <property type="protein sequence ID" value="BBX52545.1"/>
    <property type="molecule type" value="Genomic_DNA"/>
</dbReference>
<reference evidence="2 3" key="1">
    <citation type="journal article" date="2019" name="Emerg. Microbes Infect.">
        <title>Comprehensive subspecies identification of 175 nontuberculous mycobacteria species based on 7547 genomic profiles.</title>
        <authorList>
            <person name="Matsumoto Y."/>
            <person name="Kinjo T."/>
            <person name="Motooka D."/>
            <person name="Nabeya D."/>
            <person name="Jung N."/>
            <person name="Uechi K."/>
            <person name="Horii T."/>
            <person name="Iida T."/>
            <person name="Fujita J."/>
            <person name="Nakamura S."/>
        </authorList>
    </citation>
    <scope>NUCLEOTIDE SEQUENCE [LARGE SCALE GENOMIC DNA]</scope>
    <source>
        <strain evidence="2 3">JCM 12603</strain>
    </source>
</reference>
<organism evidence="2 3">
    <name type="scientific">Mycolicibacterium poriferae</name>
    <dbReference type="NCBI Taxonomy" id="39694"/>
    <lineage>
        <taxon>Bacteria</taxon>
        <taxon>Bacillati</taxon>
        <taxon>Actinomycetota</taxon>
        <taxon>Actinomycetes</taxon>
        <taxon>Mycobacteriales</taxon>
        <taxon>Mycobacteriaceae</taxon>
        <taxon>Mycolicibacterium</taxon>
    </lineage>
</organism>
<sequence length="51" mass="5066">MLGDVQATTDATPVRRTGSPDDIAVAGAFPVSEEAGDITGQSFGVNGDGNT</sequence>
<name>A0A6N4VCM4_9MYCO</name>
<dbReference type="AlphaFoldDB" id="A0A6N4VCM4"/>
<accession>A0A6N4VCM4</accession>
<proteinExistence type="predicted"/>